<feature type="compositionally biased region" description="Low complexity" evidence="1">
    <location>
        <begin position="117"/>
        <end position="131"/>
    </location>
</feature>
<feature type="compositionally biased region" description="Low complexity" evidence="1">
    <location>
        <begin position="44"/>
        <end position="63"/>
    </location>
</feature>
<evidence type="ECO:0000313" key="4">
    <source>
        <dbReference type="Proteomes" id="UP000799441"/>
    </source>
</evidence>
<dbReference type="EMBL" id="MU003781">
    <property type="protein sequence ID" value="KAF2722560.1"/>
    <property type="molecule type" value="Genomic_DNA"/>
</dbReference>
<organism evidence="3 4">
    <name type="scientific">Polychaeton citri CBS 116435</name>
    <dbReference type="NCBI Taxonomy" id="1314669"/>
    <lineage>
        <taxon>Eukaryota</taxon>
        <taxon>Fungi</taxon>
        <taxon>Dikarya</taxon>
        <taxon>Ascomycota</taxon>
        <taxon>Pezizomycotina</taxon>
        <taxon>Dothideomycetes</taxon>
        <taxon>Dothideomycetidae</taxon>
        <taxon>Capnodiales</taxon>
        <taxon>Capnodiaceae</taxon>
        <taxon>Polychaeton</taxon>
    </lineage>
</organism>
<dbReference type="OrthoDB" id="690068at2759"/>
<gene>
    <name evidence="3" type="ORF">K431DRAFT_283701</name>
</gene>
<dbReference type="InterPro" id="IPR036638">
    <property type="entry name" value="HLH_DNA-bd_sf"/>
</dbReference>
<evidence type="ECO:0000313" key="3">
    <source>
        <dbReference type="EMBL" id="KAF2722560.1"/>
    </source>
</evidence>
<feature type="compositionally biased region" description="Acidic residues" evidence="1">
    <location>
        <begin position="265"/>
        <end position="281"/>
    </location>
</feature>
<feature type="region of interest" description="Disordered" evidence="1">
    <location>
        <begin position="427"/>
        <end position="455"/>
    </location>
</feature>
<feature type="region of interest" description="Disordered" evidence="1">
    <location>
        <begin position="1"/>
        <end position="163"/>
    </location>
</feature>
<feature type="region of interest" description="Disordered" evidence="1">
    <location>
        <begin position="230"/>
        <end position="319"/>
    </location>
</feature>
<feature type="compositionally biased region" description="Low complexity" evidence="1">
    <location>
        <begin position="306"/>
        <end position="318"/>
    </location>
</feature>
<feature type="compositionally biased region" description="Basic and acidic residues" evidence="1">
    <location>
        <begin position="252"/>
        <end position="262"/>
    </location>
</feature>
<dbReference type="Gene3D" id="4.10.280.10">
    <property type="entry name" value="Helix-loop-helix DNA-binding domain"/>
    <property type="match status" value="1"/>
</dbReference>
<feature type="compositionally biased region" description="Polar residues" evidence="1">
    <location>
        <begin position="132"/>
        <end position="143"/>
    </location>
</feature>
<dbReference type="InterPro" id="IPR011598">
    <property type="entry name" value="bHLH_dom"/>
</dbReference>
<dbReference type="PANTHER" id="PTHR46266">
    <property type="entry name" value="TRANSCRIPTION FACTOR TT8"/>
    <property type="match status" value="1"/>
</dbReference>
<dbReference type="SUPFAM" id="SSF47459">
    <property type="entry name" value="HLH, helix-loop-helix DNA-binding domain"/>
    <property type="match status" value="1"/>
</dbReference>
<dbReference type="Pfam" id="PF00010">
    <property type="entry name" value="HLH"/>
    <property type="match status" value="1"/>
</dbReference>
<reference evidence="3" key="1">
    <citation type="journal article" date="2020" name="Stud. Mycol.">
        <title>101 Dothideomycetes genomes: a test case for predicting lifestyles and emergence of pathogens.</title>
        <authorList>
            <person name="Haridas S."/>
            <person name="Albert R."/>
            <person name="Binder M."/>
            <person name="Bloem J."/>
            <person name="Labutti K."/>
            <person name="Salamov A."/>
            <person name="Andreopoulos B."/>
            <person name="Baker S."/>
            <person name="Barry K."/>
            <person name="Bills G."/>
            <person name="Bluhm B."/>
            <person name="Cannon C."/>
            <person name="Castanera R."/>
            <person name="Culley D."/>
            <person name="Daum C."/>
            <person name="Ezra D."/>
            <person name="Gonzalez J."/>
            <person name="Henrissat B."/>
            <person name="Kuo A."/>
            <person name="Liang C."/>
            <person name="Lipzen A."/>
            <person name="Lutzoni F."/>
            <person name="Magnuson J."/>
            <person name="Mondo S."/>
            <person name="Nolan M."/>
            <person name="Ohm R."/>
            <person name="Pangilinan J."/>
            <person name="Park H.-J."/>
            <person name="Ramirez L."/>
            <person name="Alfaro M."/>
            <person name="Sun H."/>
            <person name="Tritt A."/>
            <person name="Yoshinaga Y."/>
            <person name="Zwiers L.-H."/>
            <person name="Turgeon B."/>
            <person name="Goodwin S."/>
            <person name="Spatafora J."/>
            <person name="Crous P."/>
            <person name="Grigoriev I."/>
        </authorList>
    </citation>
    <scope>NUCLEOTIDE SEQUENCE</scope>
    <source>
        <strain evidence="3">CBS 116435</strain>
    </source>
</reference>
<accession>A0A9P4QAT1</accession>
<dbReference type="Proteomes" id="UP000799441">
    <property type="component" value="Unassembled WGS sequence"/>
</dbReference>
<dbReference type="AlphaFoldDB" id="A0A9P4QAT1"/>
<dbReference type="PROSITE" id="PS50888">
    <property type="entry name" value="BHLH"/>
    <property type="match status" value="1"/>
</dbReference>
<keyword evidence="4" id="KW-1185">Reference proteome</keyword>
<feature type="compositionally biased region" description="Pro residues" evidence="1">
    <location>
        <begin position="1"/>
        <end position="10"/>
    </location>
</feature>
<comment type="caution">
    <text evidence="3">The sequence shown here is derived from an EMBL/GenBank/DDBJ whole genome shotgun (WGS) entry which is preliminary data.</text>
</comment>
<evidence type="ECO:0000259" key="2">
    <source>
        <dbReference type="PROSITE" id="PS50888"/>
    </source>
</evidence>
<proteinExistence type="predicted"/>
<feature type="domain" description="BHLH" evidence="2">
    <location>
        <begin position="165"/>
        <end position="216"/>
    </location>
</feature>
<dbReference type="GO" id="GO:0046983">
    <property type="term" value="F:protein dimerization activity"/>
    <property type="evidence" value="ECO:0007669"/>
    <property type="project" value="InterPro"/>
</dbReference>
<feature type="compositionally biased region" description="Polar residues" evidence="1">
    <location>
        <begin position="11"/>
        <end position="32"/>
    </location>
</feature>
<dbReference type="PANTHER" id="PTHR46266:SF4">
    <property type="entry name" value="TRANSCRIPTION FACTOR TT8"/>
    <property type="match status" value="1"/>
</dbReference>
<feature type="region of interest" description="Disordered" evidence="1">
    <location>
        <begin position="473"/>
        <end position="501"/>
    </location>
</feature>
<sequence>MPRPNAPPTPASSTDIRGKEGSNTTSTFSFNLPPTAYNDSADRTSPATSSVSSAHASDSSYHPYSPPSPQHQLSRKRTVSQAEDSSVKSGSGIITKNDFSLPPPPTRSRKIIQMKPSSQAQSIGSSAQSGATTPSQATTNRQAAANGKKKQQSNGQATAAGRKIARKTAHSLIERRRRSKMNEEFGVLKDMIPACKGQEMHKLAILQAAIEYMQYLEKCVSDLKVVQQHNAHSPEEKTPASPRPSSKQQRVPSDEHQDRELDLAAMDEDKEMSEPPPDDSPEAYPENNEVMEEEEEEEEDAPTPPLSSRRPLSKSGSLVSLPSLSHITSTLPSTTASIYSSTNTSSYGSSAGARHPSISSAATYSPSFSPYLHSTHTSPAFCGQQSAFVTTGPTFSLSSPALKPIDSSACSTPSASEAHYRYFAGKHQQQLDASTSQPAQQRSAPQKPDVPSTQNDILDHEASAALLMLNNDRRNWKGTLPKESTRGALSTGMSVRDLLSG</sequence>
<feature type="compositionally biased region" description="Polar residues" evidence="1">
    <location>
        <begin position="427"/>
        <end position="444"/>
    </location>
</feature>
<dbReference type="SMART" id="SM00353">
    <property type="entry name" value="HLH"/>
    <property type="match status" value="1"/>
</dbReference>
<name>A0A9P4QAT1_9PEZI</name>
<feature type="compositionally biased region" description="Polar residues" evidence="1">
    <location>
        <begin position="79"/>
        <end position="98"/>
    </location>
</feature>
<protein>
    <submittedName>
        <fullName evidence="3">HLH-domain-containing protein</fullName>
    </submittedName>
</protein>
<evidence type="ECO:0000256" key="1">
    <source>
        <dbReference type="SAM" id="MobiDB-lite"/>
    </source>
</evidence>
<feature type="compositionally biased region" description="Acidic residues" evidence="1">
    <location>
        <begin position="289"/>
        <end position="301"/>
    </location>
</feature>